<protein>
    <recommendedName>
        <fullName evidence="6">Glucanase</fullName>
        <ecNumber evidence="6">3.2.1.-</ecNumber>
    </recommendedName>
</protein>
<reference evidence="8 9" key="1">
    <citation type="journal article" date="2014" name="Antonie Van Leeuwenhoek">
        <title>Oenococcus alcoholitolerans sp. nov., a lactic acid bacteria isolated from cachaca and ethanol fermentation processes.</title>
        <authorList>
            <person name="Badotti F."/>
            <person name="Moreira A.P."/>
            <person name="Tonon L.A."/>
            <person name="de Lucena B.T."/>
            <person name="Gomes Fde C."/>
            <person name="Kruger R."/>
            <person name="Thompson C.C."/>
            <person name="de Morais M.A.Jr."/>
            <person name="Rosa C.A."/>
            <person name="Thompson F.L."/>
        </authorList>
    </citation>
    <scope>NUCLEOTIDE SEQUENCE [LARGE SCALE GENOMIC DNA]</scope>
    <source>
        <strain evidence="8 9">UFRJ-M7.2.18</strain>
    </source>
</reference>
<dbReference type="PROSITE" id="PS00812">
    <property type="entry name" value="GLYCOSYL_HYDROL_F8"/>
    <property type="match status" value="1"/>
</dbReference>
<evidence type="ECO:0000256" key="5">
    <source>
        <dbReference type="PROSITE-ProRule" id="PRU10058"/>
    </source>
</evidence>
<dbReference type="InterPro" id="IPR019834">
    <property type="entry name" value="Glyco_hydro_8_CS"/>
</dbReference>
<dbReference type="Pfam" id="PF01270">
    <property type="entry name" value="Glyco_hydro_8"/>
    <property type="match status" value="1"/>
</dbReference>
<dbReference type="EMBL" id="AXCV01000020">
    <property type="protein sequence ID" value="KGO32432.1"/>
    <property type="molecule type" value="Genomic_DNA"/>
</dbReference>
<evidence type="ECO:0000256" key="3">
    <source>
        <dbReference type="ARBA" id="ARBA00022801"/>
    </source>
</evidence>
<keyword evidence="7" id="KW-0812">Transmembrane</keyword>
<evidence type="ECO:0000313" key="8">
    <source>
        <dbReference type="EMBL" id="KGO32432.1"/>
    </source>
</evidence>
<evidence type="ECO:0000256" key="7">
    <source>
        <dbReference type="SAM" id="Phobius"/>
    </source>
</evidence>
<evidence type="ECO:0000256" key="4">
    <source>
        <dbReference type="ARBA" id="ARBA00023295"/>
    </source>
</evidence>
<gene>
    <name evidence="8" type="ORF">Q757_01010</name>
</gene>
<keyword evidence="3 6" id="KW-0378">Hydrolase</keyword>
<comment type="similarity">
    <text evidence="1 6">Belongs to the glycosyl hydrolase 8 (cellulase D) family.</text>
</comment>
<name>A0ABR4XSI1_9LACO</name>
<evidence type="ECO:0000256" key="2">
    <source>
        <dbReference type="ARBA" id="ARBA00022729"/>
    </source>
</evidence>
<dbReference type="Gene3D" id="1.50.10.10">
    <property type="match status" value="1"/>
</dbReference>
<comment type="caution">
    <text evidence="8">The sequence shown here is derived from an EMBL/GenBank/DDBJ whole genome shotgun (WGS) entry which is preliminary data.</text>
</comment>
<dbReference type="EC" id="3.2.1.-" evidence="6"/>
<evidence type="ECO:0000256" key="1">
    <source>
        <dbReference type="ARBA" id="ARBA00009209"/>
    </source>
</evidence>
<dbReference type="InterPro" id="IPR008928">
    <property type="entry name" value="6-hairpin_glycosidase_sf"/>
</dbReference>
<proteinExistence type="inferred from homology"/>
<dbReference type="InterPro" id="IPR002037">
    <property type="entry name" value="Glyco_hydro_8"/>
</dbReference>
<dbReference type="SUPFAM" id="SSF48208">
    <property type="entry name" value="Six-hairpin glycosidases"/>
    <property type="match status" value="1"/>
</dbReference>
<feature type="active site" description="Nucleophile" evidence="5">
    <location>
        <position position="129"/>
    </location>
</feature>
<feature type="transmembrane region" description="Helical" evidence="7">
    <location>
        <begin position="6"/>
        <end position="25"/>
    </location>
</feature>
<evidence type="ECO:0000256" key="6">
    <source>
        <dbReference type="RuleBase" id="RU361167"/>
    </source>
</evidence>
<organism evidence="8 9">
    <name type="scientific">Oenococcus alcoholitolerans</name>
    <dbReference type="NCBI Taxonomy" id="931074"/>
    <lineage>
        <taxon>Bacteria</taxon>
        <taxon>Bacillati</taxon>
        <taxon>Bacillota</taxon>
        <taxon>Bacilli</taxon>
        <taxon>Lactobacillales</taxon>
        <taxon>Lactobacillaceae</taxon>
        <taxon>Oenococcus</taxon>
    </lineage>
</organism>
<keyword evidence="6" id="KW-0624">Polysaccharide degradation</keyword>
<keyword evidence="7" id="KW-0472">Membrane</keyword>
<keyword evidence="7" id="KW-1133">Transmembrane helix</keyword>
<keyword evidence="6" id="KW-0119">Carbohydrate metabolism</keyword>
<accession>A0ABR4XSI1</accession>
<dbReference type="InterPro" id="IPR012341">
    <property type="entry name" value="6hp_glycosidase-like_sf"/>
</dbReference>
<dbReference type="PRINTS" id="PR00735">
    <property type="entry name" value="GLHYDRLASE8"/>
</dbReference>
<sequence length="368" mass="43176">MFKHVIQHFWVLIVVVLYLVLLLYIRVSHNNALPGNFYHNWRTHYLKTRGHTMFVKTNVSGPLTTLSESQGYAMQITLAAADRGLANQQDFQKLVAYYQNNQLPNTHLMSWRQRYLSGHVQRSHNSATDGDVFIADSLIQAARIWPSHQQYYLHLAHQLLQDILTYEYNPGQRILTVGNWADKHTPYYTMMRTSDVLPESFDRFYQLTADRTWLHIKNSMLNKLFLLSRSNKNGLIPDFAWIDSNKKIVIRKGKKFDQFSQKTYGYNACRIPMNLAKSRDKKSRFVLHRLLTFFDRERYISAGYSLNGHQLNTYQSPSFSAPVLYASAQFNRYASLSHREEYVLMMPSLKNRYYDETLTTMTALSLKR</sequence>
<dbReference type="Proteomes" id="UP000030023">
    <property type="component" value="Unassembled WGS sequence"/>
</dbReference>
<keyword evidence="2" id="KW-0732">Signal</keyword>
<evidence type="ECO:0000313" key="9">
    <source>
        <dbReference type="Proteomes" id="UP000030023"/>
    </source>
</evidence>
<keyword evidence="9" id="KW-1185">Reference proteome</keyword>
<keyword evidence="4 6" id="KW-0326">Glycosidase</keyword>